<dbReference type="InterPro" id="IPR002110">
    <property type="entry name" value="Ankyrin_rpt"/>
</dbReference>
<dbReference type="SMART" id="SM01420">
    <property type="entry name" value="TRP_2"/>
    <property type="match status" value="1"/>
</dbReference>
<keyword evidence="5" id="KW-0812">Transmembrane</keyword>
<dbReference type="SMART" id="SM00248">
    <property type="entry name" value="ANK"/>
    <property type="match status" value="2"/>
</dbReference>
<evidence type="ECO:0000313" key="7">
    <source>
        <dbReference type="EMBL" id="CBY18721.1"/>
    </source>
</evidence>
<accession>E4X7P8</accession>
<reference evidence="7" key="1">
    <citation type="journal article" date="2010" name="Science">
        <title>Plasticity of animal genome architecture unmasked by rapid evolution of a pelagic tunicate.</title>
        <authorList>
            <person name="Denoeud F."/>
            <person name="Henriet S."/>
            <person name="Mungpakdee S."/>
            <person name="Aury J.M."/>
            <person name="Da Silva C."/>
            <person name="Brinkmann H."/>
            <person name="Mikhaleva J."/>
            <person name="Olsen L.C."/>
            <person name="Jubin C."/>
            <person name="Canestro C."/>
            <person name="Bouquet J.M."/>
            <person name="Danks G."/>
            <person name="Poulain J."/>
            <person name="Campsteijn C."/>
            <person name="Adamski M."/>
            <person name="Cross I."/>
            <person name="Yadetie F."/>
            <person name="Muffato M."/>
            <person name="Louis A."/>
            <person name="Butcher S."/>
            <person name="Tsagkogeorga G."/>
            <person name="Konrad A."/>
            <person name="Singh S."/>
            <person name="Jensen M.F."/>
            <person name="Cong E.H."/>
            <person name="Eikeseth-Otteraa H."/>
            <person name="Noel B."/>
            <person name="Anthouard V."/>
            <person name="Porcel B.M."/>
            <person name="Kachouri-Lafond R."/>
            <person name="Nishino A."/>
            <person name="Ugolini M."/>
            <person name="Chourrout P."/>
            <person name="Nishida H."/>
            <person name="Aasland R."/>
            <person name="Huzurbazar S."/>
            <person name="Westhof E."/>
            <person name="Delsuc F."/>
            <person name="Lehrach H."/>
            <person name="Reinhardt R."/>
            <person name="Weissenbach J."/>
            <person name="Roy S.W."/>
            <person name="Artiguenave F."/>
            <person name="Postlethwait J.H."/>
            <person name="Manak J.R."/>
            <person name="Thompson E.M."/>
            <person name="Jaillon O."/>
            <person name="Du Pasquier L."/>
            <person name="Boudinot P."/>
            <person name="Liberles D.A."/>
            <person name="Volff J.N."/>
            <person name="Philippe H."/>
            <person name="Lenhard B."/>
            <person name="Roest Crollius H."/>
            <person name="Wincker P."/>
            <person name="Chourrout D."/>
        </authorList>
    </citation>
    <scope>NUCLEOTIDE SEQUENCE [LARGE SCALE GENOMIC DNA]</scope>
</reference>
<evidence type="ECO:0000256" key="5">
    <source>
        <dbReference type="SAM" id="Phobius"/>
    </source>
</evidence>
<keyword evidence="3" id="KW-0406">Ion transport</keyword>
<protein>
    <recommendedName>
        <fullName evidence="6">Transient receptor ion channel domain-containing protein</fullName>
    </recommendedName>
</protein>
<dbReference type="GO" id="GO:0051480">
    <property type="term" value="P:regulation of cytosolic calcium ion concentration"/>
    <property type="evidence" value="ECO:0007669"/>
    <property type="project" value="TreeGrafter"/>
</dbReference>
<feature type="transmembrane region" description="Helical" evidence="5">
    <location>
        <begin position="444"/>
        <end position="466"/>
    </location>
</feature>
<dbReference type="EMBL" id="FN653028">
    <property type="protein sequence ID" value="CBY18721.1"/>
    <property type="molecule type" value="Genomic_DNA"/>
</dbReference>
<dbReference type="OrthoDB" id="2373987at2759"/>
<dbReference type="PANTHER" id="PTHR10117">
    <property type="entry name" value="TRANSIENT RECEPTOR POTENTIAL CHANNEL"/>
    <property type="match status" value="1"/>
</dbReference>
<feature type="transmembrane region" description="Helical" evidence="5">
    <location>
        <begin position="403"/>
        <end position="424"/>
    </location>
</feature>
<evidence type="ECO:0000313" key="8">
    <source>
        <dbReference type="Proteomes" id="UP000001307"/>
    </source>
</evidence>
<dbReference type="GO" id="GO:0015279">
    <property type="term" value="F:store-operated calcium channel activity"/>
    <property type="evidence" value="ECO:0007669"/>
    <property type="project" value="TreeGrafter"/>
</dbReference>
<sequence length="531" mass="61462">MDIKDFARLLFRAIRCSDTELIVEILKYKESKKLMNFKDDLGRTPIEYAVVLRDIHVIKFLFQQWPMLYSRALLKAVDVGSLEVVKYLLENEQNKVTSVAHITFEIIKSEQAYSQMKMTPILLAAQRNYYDILSLLLSNGCNTIPKTHRVGCGCKECKTKTEEDSLRLSRFRLDVNKARCSPAMLILTEKDPIQAAFKLSYEFNELSMVEIEFREEYLNMVKIVDKFTFDLISHARSSHEMEALLKLNHTNRYSRLELFKKALKYKQVKFLSQANCQQVINRVWYGELSYLICQSGLIRTACWFVLGLLWPIWSIAYLVAPKTEAGKMLNIPILQFVCSLASYITFLLFISLTPFFHTRETAGPPFNCLDWLINLWIIGQLWHDAKNIYYHGLKQYIVRQGSLLYIFFYVSFIFSYVMKAYAFYHYGSDTTPVKEWSGNHPTLLAEALFATSTLLAFLKLLSFYVIHRTFGPVQISFSFSLGALWKCLSLMLLVVHAFGFGLAQLYANIDDSDGSGCYRDLVFLDSNRLSQ</sequence>
<keyword evidence="8" id="KW-1185">Reference proteome</keyword>
<dbReference type="Proteomes" id="UP000001307">
    <property type="component" value="Unassembled WGS sequence"/>
</dbReference>
<proteinExistence type="predicted"/>
<dbReference type="Pfam" id="PF08344">
    <property type="entry name" value="TRP_2"/>
    <property type="match status" value="1"/>
</dbReference>
<dbReference type="GO" id="GO:0070679">
    <property type="term" value="F:inositol 1,4,5 trisphosphate binding"/>
    <property type="evidence" value="ECO:0007669"/>
    <property type="project" value="TreeGrafter"/>
</dbReference>
<dbReference type="PANTHER" id="PTHR10117:SF54">
    <property type="entry name" value="TRANSIENT RECEPTOR POTENTIAL-GAMMA PROTEIN"/>
    <property type="match status" value="1"/>
</dbReference>
<keyword evidence="5" id="KW-0472">Membrane</keyword>
<dbReference type="InterPro" id="IPR036770">
    <property type="entry name" value="Ankyrin_rpt-contain_sf"/>
</dbReference>
<dbReference type="InterPro" id="IPR013555">
    <property type="entry name" value="TRP_dom"/>
</dbReference>
<organism evidence="7">
    <name type="scientific">Oikopleura dioica</name>
    <name type="common">Tunicate</name>
    <dbReference type="NCBI Taxonomy" id="34765"/>
    <lineage>
        <taxon>Eukaryota</taxon>
        <taxon>Metazoa</taxon>
        <taxon>Chordata</taxon>
        <taxon>Tunicata</taxon>
        <taxon>Appendicularia</taxon>
        <taxon>Copelata</taxon>
        <taxon>Oikopleuridae</taxon>
        <taxon>Oikopleura</taxon>
    </lineage>
</organism>
<dbReference type="SUPFAM" id="SSF48403">
    <property type="entry name" value="Ankyrin repeat"/>
    <property type="match status" value="1"/>
</dbReference>
<dbReference type="GO" id="GO:0034703">
    <property type="term" value="C:cation channel complex"/>
    <property type="evidence" value="ECO:0007669"/>
    <property type="project" value="TreeGrafter"/>
</dbReference>
<keyword evidence="4" id="KW-0407">Ion channel</keyword>
<keyword evidence="2" id="KW-0677">Repeat</keyword>
<dbReference type="GO" id="GO:0005886">
    <property type="term" value="C:plasma membrane"/>
    <property type="evidence" value="ECO:0007669"/>
    <property type="project" value="TreeGrafter"/>
</dbReference>
<feature type="transmembrane region" description="Helical" evidence="5">
    <location>
        <begin position="362"/>
        <end position="382"/>
    </location>
</feature>
<feature type="transmembrane region" description="Helical" evidence="5">
    <location>
        <begin position="487"/>
        <end position="507"/>
    </location>
</feature>
<dbReference type="Pfam" id="PF00023">
    <property type="entry name" value="Ank"/>
    <property type="match status" value="1"/>
</dbReference>
<evidence type="ECO:0000256" key="4">
    <source>
        <dbReference type="ARBA" id="ARBA00023303"/>
    </source>
</evidence>
<feature type="transmembrane region" description="Helical" evidence="5">
    <location>
        <begin position="332"/>
        <end position="356"/>
    </location>
</feature>
<gene>
    <name evidence="7" type="ORF">GSOID_T00003587001</name>
</gene>
<keyword evidence="1" id="KW-0813">Transport</keyword>
<evidence type="ECO:0000256" key="1">
    <source>
        <dbReference type="ARBA" id="ARBA00022448"/>
    </source>
</evidence>
<feature type="transmembrane region" description="Helical" evidence="5">
    <location>
        <begin position="303"/>
        <end position="320"/>
    </location>
</feature>
<evidence type="ECO:0000256" key="3">
    <source>
        <dbReference type="ARBA" id="ARBA00023065"/>
    </source>
</evidence>
<dbReference type="AlphaFoldDB" id="E4X7P8"/>
<dbReference type="Gene3D" id="1.25.40.20">
    <property type="entry name" value="Ankyrin repeat-containing domain"/>
    <property type="match status" value="1"/>
</dbReference>
<evidence type="ECO:0000256" key="2">
    <source>
        <dbReference type="ARBA" id="ARBA00022737"/>
    </source>
</evidence>
<keyword evidence="5" id="KW-1133">Transmembrane helix</keyword>
<evidence type="ECO:0000259" key="6">
    <source>
        <dbReference type="SMART" id="SM01420"/>
    </source>
</evidence>
<name>E4X7P8_OIKDI</name>
<feature type="domain" description="Transient receptor ion channel" evidence="6">
    <location>
        <begin position="152"/>
        <end position="214"/>
    </location>
</feature>
<dbReference type="InParanoid" id="E4X7P8"/>
<dbReference type="InterPro" id="IPR002153">
    <property type="entry name" value="TRPC_channel"/>
</dbReference>